<gene>
    <name evidence="1" type="ORF">MLD38_035311</name>
</gene>
<reference evidence="2" key="1">
    <citation type="journal article" date="2023" name="Front. Plant Sci.">
        <title>Chromosomal-level genome assembly of Melastoma candidum provides insights into trichome evolution.</title>
        <authorList>
            <person name="Zhong Y."/>
            <person name="Wu W."/>
            <person name="Sun C."/>
            <person name="Zou P."/>
            <person name="Liu Y."/>
            <person name="Dai S."/>
            <person name="Zhou R."/>
        </authorList>
    </citation>
    <scope>NUCLEOTIDE SEQUENCE [LARGE SCALE GENOMIC DNA]</scope>
</reference>
<proteinExistence type="predicted"/>
<protein>
    <submittedName>
        <fullName evidence="1">Uncharacterized protein</fullName>
    </submittedName>
</protein>
<evidence type="ECO:0000313" key="1">
    <source>
        <dbReference type="EMBL" id="KAI4321993.1"/>
    </source>
</evidence>
<accession>A0ACB9MDB4</accession>
<sequence>MSPEQRQRLTQQPAYTAATDSTTSTPKWSSHFADSSDPAQLPTPQSPENSKPIFQRIQAQHSGDGFHAPARHSQSPQVRSRPRCPHRSPEPQSFSAKPPLLKPPPDLPSTTTWRFHSPSSQQPSCLVAVTMPPRGGFPPQTPAISRTCSGGCASPESRIDSLSSSRCPGDPARRPRSLDKPEHSPANPQQVQVATTGGSSCYQQI</sequence>
<organism evidence="1 2">
    <name type="scientific">Melastoma candidum</name>
    <dbReference type="NCBI Taxonomy" id="119954"/>
    <lineage>
        <taxon>Eukaryota</taxon>
        <taxon>Viridiplantae</taxon>
        <taxon>Streptophyta</taxon>
        <taxon>Embryophyta</taxon>
        <taxon>Tracheophyta</taxon>
        <taxon>Spermatophyta</taxon>
        <taxon>Magnoliopsida</taxon>
        <taxon>eudicotyledons</taxon>
        <taxon>Gunneridae</taxon>
        <taxon>Pentapetalae</taxon>
        <taxon>rosids</taxon>
        <taxon>malvids</taxon>
        <taxon>Myrtales</taxon>
        <taxon>Melastomataceae</taxon>
        <taxon>Melastomatoideae</taxon>
        <taxon>Melastomateae</taxon>
        <taxon>Melastoma</taxon>
    </lineage>
</organism>
<evidence type="ECO:0000313" key="2">
    <source>
        <dbReference type="Proteomes" id="UP001057402"/>
    </source>
</evidence>
<name>A0ACB9MDB4_9MYRT</name>
<dbReference type="EMBL" id="CM042889">
    <property type="protein sequence ID" value="KAI4321993.1"/>
    <property type="molecule type" value="Genomic_DNA"/>
</dbReference>
<dbReference type="Proteomes" id="UP001057402">
    <property type="component" value="Chromosome 10"/>
</dbReference>
<comment type="caution">
    <text evidence="1">The sequence shown here is derived from an EMBL/GenBank/DDBJ whole genome shotgun (WGS) entry which is preliminary data.</text>
</comment>
<keyword evidence="2" id="KW-1185">Reference proteome</keyword>